<dbReference type="EMBL" id="QFQP01000013">
    <property type="protein sequence ID" value="PZR12048.1"/>
    <property type="molecule type" value="Genomic_DNA"/>
</dbReference>
<evidence type="ECO:0000313" key="2">
    <source>
        <dbReference type="Proteomes" id="UP000249061"/>
    </source>
</evidence>
<reference evidence="1 2" key="1">
    <citation type="submission" date="2017-08" db="EMBL/GenBank/DDBJ databases">
        <title>Infants hospitalized years apart are colonized by the same room-sourced microbial strains.</title>
        <authorList>
            <person name="Brooks B."/>
            <person name="Olm M.R."/>
            <person name="Firek B.A."/>
            <person name="Baker R."/>
            <person name="Thomas B.C."/>
            <person name="Morowitz M.J."/>
            <person name="Banfield J.F."/>
        </authorList>
    </citation>
    <scope>NUCLEOTIDE SEQUENCE [LARGE SCALE GENOMIC DNA]</scope>
    <source>
        <strain evidence="1">S2_003_000_R2_14</strain>
    </source>
</reference>
<gene>
    <name evidence="1" type="ORF">DI536_17165</name>
</gene>
<accession>A0A2W5USB8</accession>
<protein>
    <submittedName>
        <fullName evidence="1">Uncharacterized protein</fullName>
    </submittedName>
</protein>
<proteinExistence type="predicted"/>
<evidence type="ECO:0000313" key="1">
    <source>
        <dbReference type="EMBL" id="PZR12048.1"/>
    </source>
</evidence>
<dbReference type="AlphaFoldDB" id="A0A2W5USB8"/>
<dbReference type="Proteomes" id="UP000249061">
    <property type="component" value="Unassembled WGS sequence"/>
</dbReference>
<sequence>MIPAHVIAAPAPAANVAAAKQGLENARATVATAMKKVEGDAPNAADLDAAHAALEALKEAIDSGAGQEPNDLDYARAALAARKELREKREAIDSRRAKMHIFNHRREIDAAYATMKADVKVAEGKDPSSKDFEDARAAISKFKKVVEPSRQFTSQEASFASYIQKLDADVAKLENTIDEKWAIVEGSKHRAKVEEARTDFVNKSNVLSANATDQQFSDAEAAGKLLQQRLDEGKILETKDKSYGPYAQKTRTEYAILKKKADELWAKTGPARLKNEIEPAAKDLRNSLKYVRSKKATEDQLAEARTTAIVVRKLLEKFAPEAKRNEEFGAYVETVKVALVETENQLQLRALDTAQRDFRQALAKLDRKAPTDEDFQIANSSLQILTKTLEPMNAKDPMLTQPVADARAWEREGKATITRRRNEIDVAAQQAKVEDARNKAIAAVAVFPNADAGEDAVKAAEAAVKDVVAALESGKELTGRDRGYAAYDRELNKRVNEFNAKIANKKLQLHAQATRTQLTEALANAKAKIDAARAPASTDADLAAAVKSVEDVNAFLEKQAPLEQQAGSYASAAEKARMELMKRYETLGLAQGERELRKMTVDQLVPGLALAHAAAASPDLKKQKADYEKALKLFKSCKDEGAKLIGDPQVAKLPVVIDGPATLKEAVVQCSQEYDATAPLIKPLTGLISFEDGPRKAYEAAIELHSKGKKTEALAQYDECIATGVTVGVRYPDLKDRQFTVAKTQMTLAELTRLCTAKSKELRGK</sequence>
<organism evidence="1 2">
    <name type="scientific">Archangium gephyra</name>
    <dbReference type="NCBI Taxonomy" id="48"/>
    <lineage>
        <taxon>Bacteria</taxon>
        <taxon>Pseudomonadati</taxon>
        <taxon>Myxococcota</taxon>
        <taxon>Myxococcia</taxon>
        <taxon>Myxococcales</taxon>
        <taxon>Cystobacterineae</taxon>
        <taxon>Archangiaceae</taxon>
        <taxon>Archangium</taxon>
    </lineage>
</organism>
<name>A0A2W5USB8_9BACT</name>
<comment type="caution">
    <text evidence="1">The sequence shown here is derived from an EMBL/GenBank/DDBJ whole genome shotgun (WGS) entry which is preliminary data.</text>
</comment>